<reference evidence="3" key="1">
    <citation type="submission" date="2021-01" db="EMBL/GenBank/DDBJ databases">
        <authorList>
            <person name="Corre E."/>
            <person name="Pelletier E."/>
            <person name="Niang G."/>
            <person name="Scheremetjew M."/>
            <person name="Finn R."/>
            <person name="Kale V."/>
            <person name="Holt S."/>
            <person name="Cochrane G."/>
            <person name="Meng A."/>
            <person name="Brown T."/>
            <person name="Cohen L."/>
        </authorList>
    </citation>
    <scope>NUCLEOTIDE SEQUENCE</scope>
    <source>
        <strain evidence="3">Isolate 1302-5</strain>
    </source>
</reference>
<feature type="compositionally biased region" description="Low complexity" evidence="2">
    <location>
        <begin position="206"/>
        <end position="215"/>
    </location>
</feature>
<keyword evidence="1" id="KW-0175">Coiled coil</keyword>
<feature type="compositionally biased region" description="Basic and acidic residues" evidence="2">
    <location>
        <begin position="84"/>
        <end position="103"/>
    </location>
</feature>
<sequence>MTSNNEDMHSSSSSFSMSPAYIPRAMHDSFKSLEDEVAPVKCDASAATTTSKVRVAKAVDGKLSTAELESAVTSLRSAVSQAKSDLEKDKSRARSDSEKDKSRALRRSWRMLKDESDSALQERLAGALDREVKSFASVDSLRAVVEELRSRKDELSEEVDGYRRTSAEEKARAEELQDHLNSVMDAARRRRNHSIAHKSSQRNNDAAFAPSSSFGASTVTRESKQVISRMASSIFGRLL</sequence>
<accession>A0A7S4K3Z6</accession>
<name>A0A7S4K3Z6_9STRA</name>
<feature type="region of interest" description="Disordered" evidence="2">
    <location>
        <begin position="70"/>
        <end position="108"/>
    </location>
</feature>
<feature type="compositionally biased region" description="Polar residues" evidence="2">
    <location>
        <begin position="71"/>
        <end position="83"/>
    </location>
</feature>
<evidence type="ECO:0000256" key="1">
    <source>
        <dbReference type="SAM" id="Coils"/>
    </source>
</evidence>
<feature type="region of interest" description="Disordered" evidence="2">
    <location>
        <begin position="193"/>
        <end position="215"/>
    </location>
</feature>
<evidence type="ECO:0000256" key="2">
    <source>
        <dbReference type="SAM" id="MobiDB-lite"/>
    </source>
</evidence>
<dbReference type="EMBL" id="HBKQ01056698">
    <property type="protein sequence ID" value="CAE2283088.1"/>
    <property type="molecule type" value="Transcribed_RNA"/>
</dbReference>
<dbReference type="AlphaFoldDB" id="A0A7S4K3Z6"/>
<proteinExistence type="predicted"/>
<gene>
    <name evidence="3" type="ORF">OAUR00152_LOCUS38768</name>
</gene>
<evidence type="ECO:0000313" key="3">
    <source>
        <dbReference type="EMBL" id="CAE2283088.1"/>
    </source>
</evidence>
<feature type="coiled-coil region" evidence="1">
    <location>
        <begin position="138"/>
        <end position="172"/>
    </location>
</feature>
<organism evidence="3">
    <name type="scientific">Odontella aurita</name>
    <dbReference type="NCBI Taxonomy" id="265563"/>
    <lineage>
        <taxon>Eukaryota</taxon>
        <taxon>Sar</taxon>
        <taxon>Stramenopiles</taxon>
        <taxon>Ochrophyta</taxon>
        <taxon>Bacillariophyta</taxon>
        <taxon>Mediophyceae</taxon>
        <taxon>Biddulphiophycidae</taxon>
        <taxon>Eupodiscales</taxon>
        <taxon>Odontellaceae</taxon>
        <taxon>Odontella</taxon>
    </lineage>
</organism>
<protein>
    <submittedName>
        <fullName evidence="3">Uncharacterized protein</fullName>
    </submittedName>
</protein>